<feature type="region of interest" description="Disordered" evidence="2">
    <location>
        <begin position="204"/>
        <end position="288"/>
    </location>
</feature>
<proteinExistence type="inferred from homology"/>
<evidence type="ECO:0000313" key="3">
    <source>
        <dbReference type="EMBL" id="CEL95496.1"/>
    </source>
</evidence>
<dbReference type="PhylomeDB" id="A0A0G4EG44"/>
<dbReference type="InterPro" id="IPR026755">
    <property type="entry name" value="Fam221a/b"/>
</dbReference>
<dbReference type="OMA" id="MCECKAY"/>
<organism evidence="3 4">
    <name type="scientific">Vitrella brassicaformis (strain CCMP3155)</name>
    <dbReference type="NCBI Taxonomy" id="1169540"/>
    <lineage>
        <taxon>Eukaryota</taxon>
        <taxon>Sar</taxon>
        <taxon>Alveolata</taxon>
        <taxon>Colpodellida</taxon>
        <taxon>Vitrellaceae</taxon>
        <taxon>Vitrella</taxon>
    </lineage>
</organism>
<evidence type="ECO:0000313" key="4">
    <source>
        <dbReference type="Proteomes" id="UP000041254"/>
    </source>
</evidence>
<dbReference type="Proteomes" id="UP000041254">
    <property type="component" value="Unassembled WGS sequence"/>
</dbReference>
<name>A0A0G4EG44_VITBC</name>
<reference evidence="3 4" key="1">
    <citation type="submission" date="2014-11" db="EMBL/GenBank/DDBJ databases">
        <authorList>
            <person name="Zhu J."/>
            <person name="Qi W."/>
            <person name="Song R."/>
        </authorList>
    </citation>
    <scope>NUCLEOTIDE SEQUENCE [LARGE SCALE GENOMIC DNA]</scope>
</reference>
<gene>
    <name evidence="3" type="ORF">Vbra_11926</name>
</gene>
<accession>A0A0G4EG44</accession>
<feature type="compositionally biased region" description="Pro residues" evidence="2">
    <location>
        <begin position="216"/>
        <end position="233"/>
    </location>
</feature>
<dbReference type="VEuPathDB" id="CryptoDB:Vbra_11926"/>
<sequence length="288" mass="32198">MRPVRTQEEADYMEFLLAGVRQYGPAPGAKVMLENERTAANTAIETGQYAVWRSCTGNDCFRIAPHSKCFCGHPLSSHEFKNSRALWPHCTMCECKAYAFVPTRPEEVGEWWLPRRPGFDVRTWRAKCKCKHTHEEHMPNRPYRCRKCPCSTFTSAFLCIACDKHWEDHETVFESEAERRAAGRPVNEDFVPFAEMPEFYEAVYHGTPTHPQPGALRPPQPSVRPSLPLPMPVRPRAITHGGEGTQEGYQTRDEGRPSRGRGRGGGRGRGRARGVATGGSSGGGGRGV</sequence>
<comment type="similarity">
    <text evidence="1">Belongs to the FAM221 family.</text>
</comment>
<evidence type="ECO:0000256" key="1">
    <source>
        <dbReference type="ARBA" id="ARBA00011026"/>
    </source>
</evidence>
<dbReference type="InParanoid" id="A0A0G4EG44"/>
<dbReference type="OrthoDB" id="196393at2759"/>
<feature type="compositionally biased region" description="Gly residues" evidence="2">
    <location>
        <begin position="276"/>
        <end position="288"/>
    </location>
</feature>
<dbReference type="Pfam" id="PF14753">
    <property type="entry name" value="FAM221"/>
    <property type="match status" value="2"/>
</dbReference>
<dbReference type="PANTHER" id="PTHR31214:SF3">
    <property type="entry name" value="PROTEIN FAM221B"/>
    <property type="match status" value="1"/>
</dbReference>
<keyword evidence="4" id="KW-1185">Reference proteome</keyword>
<feature type="compositionally biased region" description="Basic residues" evidence="2">
    <location>
        <begin position="258"/>
        <end position="272"/>
    </location>
</feature>
<dbReference type="PANTHER" id="PTHR31214">
    <property type="entry name" value="PROTEIN FAM221A-RELATED"/>
    <property type="match status" value="1"/>
</dbReference>
<evidence type="ECO:0000256" key="2">
    <source>
        <dbReference type="SAM" id="MobiDB-lite"/>
    </source>
</evidence>
<dbReference type="AlphaFoldDB" id="A0A0G4EG44"/>
<protein>
    <submittedName>
        <fullName evidence="3">Uncharacterized protein</fullName>
    </submittedName>
</protein>
<dbReference type="EMBL" id="CDMY01000228">
    <property type="protein sequence ID" value="CEL95496.1"/>
    <property type="molecule type" value="Genomic_DNA"/>
</dbReference>